<feature type="compositionally biased region" description="Basic and acidic residues" evidence="1">
    <location>
        <begin position="980"/>
        <end position="990"/>
    </location>
</feature>
<name>A0A7D8UWR6_9HELO</name>
<feature type="region of interest" description="Disordered" evidence="1">
    <location>
        <begin position="296"/>
        <end position="387"/>
    </location>
</feature>
<proteinExistence type="predicted"/>
<feature type="region of interest" description="Disordered" evidence="1">
    <location>
        <begin position="965"/>
        <end position="998"/>
    </location>
</feature>
<feature type="compositionally biased region" description="Polar residues" evidence="1">
    <location>
        <begin position="377"/>
        <end position="386"/>
    </location>
</feature>
<keyword evidence="3" id="KW-1185">Reference proteome</keyword>
<accession>A0A7D8UWR6</accession>
<organism evidence="2 3">
    <name type="scientific">Lachnellula cervina</name>
    <dbReference type="NCBI Taxonomy" id="1316786"/>
    <lineage>
        <taxon>Eukaryota</taxon>
        <taxon>Fungi</taxon>
        <taxon>Dikarya</taxon>
        <taxon>Ascomycota</taxon>
        <taxon>Pezizomycotina</taxon>
        <taxon>Leotiomycetes</taxon>
        <taxon>Helotiales</taxon>
        <taxon>Lachnaceae</taxon>
        <taxon>Lachnellula</taxon>
    </lineage>
</organism>
<feature type="compositionally biased region" description="Basic and acidic residues" evidence="1">
    <location>
        <begin position="365"/>
        <end position="376"/>
    </location>
</feature>
<feature type="region of interest" description="Disordered" evidence="1">
    <location>
        <begin position="1"/>
        <end position="46"/>
    </location>
</feature>
<feature type="region of interest" description="Disordered" evidence="1">
    <location>
        <begin position="64"/>
        <end position="89"/>
    </location>
</feature>
<evidence type="ECO:0000313" key="2">
    <source>
        <dbReference type="EMBL" id="TVY59431.1"/>
    </source>
</evidence>
<evidence type="ECO:0000313" key="3">
    <source>
        <dbReference type="Proteomes" id="UP000481288"/>
    </source>
</evidence>
<dbReference type="OrthoDB" id="5288142at2759"/>
<gene>
    <name evidence="2" type="ORF">LCER1_G000605</name>
</gene>
<feature type="region of interest" description="Disordered" evidence="1">
    <location>
        <begin position="116"/>
        <end position="182"/>
    </location>
</feature>
<reference evidence="2 3" key="1">
    <citation type="submission" date="2018-05" db="EMBL/GenBank/DDBJ databases">
        <title>Whole genome sequencing for identification of molecular markers to develop diagnostic detection tools for the regulated plant pathogen Lachnellula willkommii.</title>
        <authorList>
            <person name="Giroux E."/>
            <person name="Bilodeau G."/>
        </authorList>
    </citation>
    <scope>NUCLEOTIDE SEQUENCE [LARGE SCALE GENOMIC DNA]</scope>
    <source>
        <strain evidence="2 3">CBS 625.97</strain>
    </source>
</reference>
<feature type="region of interest" description="Disordered" evidence="1">
    <location>
        <begin position="868"/>
        <end position="914"/>
    </location>
</feature>
<sequence length="1136" mass="123983">MAYNAVEQIDHDDHSDSDSNHDSTGLVAASAYSHHRQRPSNSLASPVFAPPLSASLGLFLDDPQARAQAQAQDTSSHSQNISSSTSTSANGLAQMVQSITSRSTKTSASYEMVEEDDFADDARSSPLFTPYEKGDPNPVGGLNINTHTAGSPSASPSEEGSPPAVPLHIPLPKRRRSPATATIPDTIARKTSVRKGALQHPTPDLQVLQGAYTGNIEHLERTAERLSMTSSIQDAIKDLHDEQKRSDSRRSSLLSNQGMAAITRQVSNNPSIIEVNSAARSGGYSPAGFMMSPGGSFTTGGGVKRSASKSSRFGSRPEPELEGRPLDSFVNLPSLPTHSPMMSRSASIDEQDEGSATLTRPVVDLLERSNRARERPTTSASTNTYEQGEKMFADFDGVHNYEADPREAPETPEHQQRRASGYGLNSPENAQRKSSGHELDNPDHVQRRLSSGTELDTAHRNVSFADDLDIAQRRLSAGNRLTAASMARPQSYADPDSGQEMVYYPAPVPMMLNLPQKLSKAPSSMARNKKRSQVMSNIPTAARQSAIWLPDVLEDEPDFAEDVGIHDMEYVPQHQRMTMGGRRSTQDLSNLPPQLRASTFFDLPGPEQKVEMKEQSAVATLDSILDASAHAPVSAFTDHAYAGHLGAEVYGQPELKRASRSSTQLLQPPTDLPKKRTSSFNLLRGRRASSNDLLETNKLKKRASTMSGGLDEGNIRVVAGEDEDESKDTTPLTESENDPQSRAVSGNFGLKGEDPEESSEDEGQRDYEEYHGAPTTLLAELQLRKQQQKKRIKPLAAAYPNGMHSTLLELDAVAQVEQRSRKHKRVNLAWEDPSAQEPVDEADDEDVPLALLYSKKEAEINRPIGLMERRDMEDNEPLSRRRDRLQGRPPGAGRASTMMNLATSPAEPEEEGETLAQRIRRLKEDGTANHLPTTRPISGDFASEMLSQFGDLNVEAAGKGKEKEIVAPEDETLGQRRKRLQAERDARAKEVGSQLNKRRSMADILQAHPSAGAGRTASYEKPVGGLLASHAFPSRVPVGGHKTGFINDGQAGVPQQQQNYNANAYGGQFPQPSLGFNNPQQSMMSFGNPYAAMGYNPNAMAMNMNMNMAWNPMMGAAPLNQGQIDMVERWRQSVMQ</sequence>
<evidence type="ECO:0000256" key="1">
    <source>
        <dbReference type="SAM" id="MobiDB-lite"/>
    </source>
</evidence>
<feature type="compositionally biased region" description="Low complexity" evidence="1">
    <location>
        <begin position="149"/>
        <end position="162"/>
    </location>
</feature>
<dbReference type="Proteomes" id="UP000481288">
    <property type="component" value="Unassembled WGS sequence"/>
</dbReference>
<comment type="caution">
    <text evidence="2">The sequence shown here is derived from an EMBL/GenBank/DDBJ whole genome shotgun (WGS) entry which is preliminary data.</text>
</comment>
<feature type="compositionally biased region" description="Polar residues" evidence="1">
    <location>
        <begin position="729"/>
        <end position="744"/>
    </location>
</feature>
<feature type="compositionally biased region" description="Basic and acidic residues" evidence="1">
    <location>
        <begin position="435"/>
        <end position="446"/>
    </location>
</feature>
<protein>
    <submittedName>
        <fullName evidence="2">Uncharacterized protein</fullName>
    </submittedName>
</protein>
<feature type="compositionally biased region" description="Basic and acidic residues" evidence="1">
    <location>
        <begin position="8"/>
        <end position="21"/>
    </location>
</feature>
<feature type="compositionally biased region" description="Basic and acidic residues" evidence="1">
    <location>
        <begin position="868"/>
        <end position="886"/>
    </location>
</feature>
<feature type="region of interest" description="Disordered" evidence="1">
    <location>
        <begin position="401"/>
        <end position="454"/>
    </location>
</feature>
<feature type="region of interest" description="Disordered" evidence="1">
    <location>
        <begin position="656"/>
        <end position="767"/>
    </location>
</feature>
<feature type="compositionally biased region" description="Low complexity" evidence="1">
    <location>
        <begin position="65"/>
        <end position="88"/>
    </location>
</feature>
<feature type="compositionally biased region" description="Polar residues" evidence="1">
    <location>
        <begin position="334"/>
        <end position="358"/>
    </location>
</feature>
<dbReference type="AlphaFoldDB" id="A0A7D8UWR6"/>
<feature type="compositionally biased region" description="Basic and acidic residues" evidence="1">
    <location>
        <begin position="315"/>
        <end position="325"/>
    </location>
</feature>
<dbReference type="EMBL" id="QGMG01000003">
    <property type="protein sequence ID" value="TVY59431.1"/>
    <property type="molecule type" value="Genomic_DNA"/>
</dbReference>
<feature type="compositionally biased region" description="Basic and acidic residues" evidence="1">
    <location>
        <begin position="401"/>
        <end position="416"/>
    </location>
</feature>